<name>A0AAV6U558_9ARAC</name>
<accession>A0AAV6U558</accession>
<keyword evidence="9" id="KW-0472">Membrane</keyword>
<comment type="caution">
    <text evidence="11">The sequence shown here is derived from an EMBL/GenBank/DDBJ whole genome shotgun (WGS) entry which is preliminary data.</text>
</comment>
<feature type="repeat" description="ANK" evidence="10">
    <location>
        <begin position="471"/>
        <end position="495"/>
    </location>
</feature>
<dbReference type="Pfam" id="PF00023">
    <property type="entry name" value="Ank"/>
    <property type="match status" value="1"/>
</dbReference>
<gene>
    <name evidence="11" type="ORF">JTE90_014014</name>
</gene>
<dbReference type="GO" id="GO:1990166">
    <property type="term" value="P:protein localization to site of double-strand break"/>
    <property type="evidence" value="ECO:0007669"/>
    <property type="project" value="TreeGrafter"/>
</dbReference>
<proteinExistence type="predicted"/>
<dbReference type="PROSITE" id="PS50088">
    <property type="entry name" value="ANK_REPEAT"/>
    <property type="match status" value="1"/>
</dbReference>
<dbReference type="PROSITE" id="PS50297">
    <property type="entry name" value="ANK_REP_REGION"/>
    <property type="match status" value="1"/>
</dbReference>
<dbReference type="GO" id="GO:0035861">
    <property type="term" value="C:site of double-strand break"/>
    <property type="evidence" value="ECO:0007669"/>
    <property type="project" value="TreeGrafter"/>
</dbReference>
<dbReference type="GO" id="GO:0044218">
    <property type="term" value="C:other organism cell membrane"/>
    <property type="evidence" value="ECO:0007669"/>
    <property type="project" value="UniProtKB-KW"/>
</dbReference>
<dbReference type="InterPro" id="IPR036770">
    <property type="entry name" value="Ankyrin_rpt-contain_sf"/>
</dbReference>
<dbReference type="PANTHER" id="PTHR46677">
    <property type="entry name" value="SMC5-SMC6 COMPLEX LOCALIZATION FACTOR PROTEIN 1"/>
    <property type="match status" value="1"/>
</dbReference>
<protein>
    <recommendedName>
        <fullName evidence="13">PRANC domain-containing protein</fullName>
    </recommendedName>
</protein>
<dbReference type="AlphaFoldDB" id="A0AAV6U558"/>
<sequence>MGWEIMNDDLIRLFQAMLSQSHFAEALKIVSMKHDEIPPPSVINDILTNILMKNCVKTIANEANAYLTTYLYLLPNKSQHFQYDYAGVLYNKNGELKDTWSTFSYIIESCFAHYKIPTGKEWTEASEVIKYPNCSILMNFYVNVTTKFLSVEYLFEDKPNECFSSLFNWISVAFNHHTPLEIDELLKNLQTVLDEALKFYVLDPENSSEMVHNMVKKFSGFFKDANSLKLFGALTEVKEFHSKICQHIMYERLYEKQLWRNIHAPLTLKTICPVRAMKFYSYQTKVKKEFKQIIANFIFTRNMEVTYSPMEILHYFFEETFEVKYEPLVNKETKEDCGSEARKQVKNLFKNDDNKGDGVLHGLCRNNEFGDLLGTLLDNPNVDPNEKNHSLRTPLHIACLAKSFLCVENLLEGVEGTLLDNPNVDPNEKNHSLRTPLHKACLDKSFLCVENLLEGVEEVSGKVDLEAADKYGFTPLHCAVYRGYVKIAHLLLKHGGSPLLALKDNFGKEPITYASSNSMKKLLLRFELPFKFDKTDYYVRTYSDQEECYIFLYGLYSVLKNYVENFKLDDYKKGVTVELSHKEKKCPHYVHNVQLTDCAVCDEDASVFECLSVILDHYLQNIQKISEETGWPNAVD</sequence>
<dbReference type="InterPro" id="IPR002110">
    <property type="entry name" value="Ankyrin_rpt"/>
</dbReference>
<dbReference type="Gene3D" id="1.25.40.20">
    <property type="entry name" value="Ankyrin repeat-containing domain"/>
    <property type="match status" value="1"/>
</dbReference>
<evidence type="ECO:0000256" key="6">
    <source>
        <dbReference type="ARBA" id="ARBA00022656"/>
    </source>
</evidence>
<keyword evidence="9" id="KW-1053">Target membrane</keyword>
<dbReference type="GO" id="GO:0044231">
    <property type="term" value="C:host cell presynaptic membrane"/>
    <property type="evidence" value="ECO:0007669"/>
    <property type="project" value="UniProtKB-KW"/>
</dbReference>
<evidence type="ECO:0000256" key="3">
    <source>
        <dbReference type="ARBA" id="ARBA00022483"/>
    </source>
</evidence>
<evidence type="ECO:0000256" key="7">
    <source>
        <dbReference type="ARBA" id="ARBA00022699"/>
    </source>
</evidence>
<keyword evidence="4" id="KW-0964">Secreted</keyword>
<evidence type="ECO:0000256" key="9">
    <source>
        <dbReference type="ARBA" id="ARBA00023298"/>
    </source>
</evidence>
<dbReference type="PANTHER" id="PTHR46677:SF1">
    <property type="entry name" value="SMC5-SMC6 COMPLEX LOCALIZATION FACTOR PROTEIN 1"/>
    <property type="match status" value="1"/>
</dbReference>
<keyword evidence="6" id="KW-0800">Toxin</keyword>
<evidence type="ECO:0000256" key="2">
    <source>
        <dbReference type="ARBA" id="ARBA00004613"/>
    </source>
</evidence>
<evidence type="ECO:0000256" key="8">
    <source>
        <dbReference type="ARBA" id="ARBA00023028"/>
    </source>
</evidence>
<dbReference type="GO" id="GO:0005634">
    <property type="term" value="C:nucleus"/>
    <property type="evidence" value="ECO:0007669"/>
    <property type="project" value="TreeGrafter"/>
</dbReference>
<keyword evidence="7" id="KW-0528">Neurotoxin</keyword>
<keyword evidence="10" id="KW-0040">ANK repeat</keyword>
<evidence type="ECO:0000256" key="1">
    <source>
        <dbReference type="ARBA" id="ARBA00004175"/>
    </source>
</evidence>
<evidence type="ECO:0000256" key="10">
    <source>
        <dbReference type="PROSITE-ProRule" id="PRU00023"/>
    </source>
</evidence>
<evidence type="ECO:0008006" key="13">
    <source>
        <dbReference type="Google" id="ProtNLM"/>
    </source>
</evidence>
<reference evidence="11 12" key="1">
    <citation type="journal article" date="2022" name="Nat. Ecol. Evol.">
        <title>A masculinizing supergene underlies an exaggerated male reproductive morph in a spider.</title>
        <authorList>
            <person name="Hendrickx F."/>
            <person name="De Corte Z."/>
            <person name="Sonet G."/>
            <person name="Van Belleghem S.M."/>
            <person name="Kostlbacher S."/>
            <person name="Vangestel C."/>
        </authorList>
    </citation>
    <scope>NUCLEOTIDE SEQUENCE [LARGE SCALE GENOMIC DNA]</scope>
    <source>
        <strain evidence="11">W744_W776</strain>
    </source>
</reference>
<keyword evidence="8" id="KW-0638">Presynaptic neurotoxin</keyword>
<dbReference type="GO" id="GO:0090729">
    <property type="term" value="F:toxin activity"/>
    <property type="evidence" value="ECO:0007669"/>
    <property type="project" value="UniProtKB-KW"/>
</dbReference>
<evidence type="ECO:0000256" key="5">
    <source>
        <dbReference type="ARBA" id="ARBA00022537"/>
    </source>
</evidence>
<keyword evidence="5" id="KW-1052">Target cell membrane</keyword>
<dbReference type="InterPro" id="IPR042479">
    <property type="entry name" value="Slf1"/>
</dbReference>
<dbReference type="GO" id="GO:2000781">
    <property type="term" value="P:positive regulation of double-strand break repair"/>
    <property type="evidence" value="ECO:0007669"/>
    <property type="project" value="InterPro"/>
</dbReference>
<dbReference type="EMBL" id="JAFNEN010000654">
    <property type="protein sequence ID" value="KAG8179013.1"/>
    <property type="molecule type" value="Genomic_DNA"/>
</dbReference>
<dbReference type="Pfam" id="PF12796">
    <property type="entry name" value="Ank_2"/>
    <property type="match status" value="1"/>
</dbReference>
<dbReference type="SUPFAM" id="SSF48403">
    <property type="entry name" value="Ankyrin repeat"/>
    <property type="match status" value="1"/>
</dbReference>
<evidence type="ECO:0000256" key="4">
    <source>
        <dbReference type="ARBA" id="ARBA00022525"/>
    </source>
</evidence>
<dbReference type="GO" id="GO:0006887">
    <property type="term" value="P:exocytosis"/>
    <property type="evidence" value="ECO:0007669"/>
    <property type="project" value="UniProtKB-KW"/>
</dbReference>
<comment type="subcellular location">
    <subcellularLocation>
        <location evidence="2">Secreted</location>
    </subcellularLocation>
    <subcellularLocation>
        <location evidence="1">Target cell membrane</location>
    </subcellularLocation>
</comment>
<evidence type="ECO:0000313" key="12">
    <source>
        <dbReference type="Proteomes" id="UP000827092"/>
    </source>
</evidence>
<keyword evidence="12" id="KW-1185">Reference proteome</keyword>
<dbReference type="Proteomes" id="UP000827092">
    <property type="component" value="Unassembled WGS sequence"/>
</dbReference>
<keyword evidence="3" id="KW-0268">Exocytosis</keyword>
<dbReference type="GO" id="GO:0006974">
    <property type="term" value="P:DNA damage response"/>
    <property type="evidence" value="ECO:0007669"/>
    <property type="project" value="TreeGrafter"/>
</dbReference>
<dbReference type="SMART" id="SM00248">
    <property type="entry name" value="ANK"/>
    <property type="match status" value="4"/>
</dbReference>
<evidence type="ECO:0000313" key="11">
    <source>
        <dbReference type="EMBL" id="KAG8179013.1"/>
    </source>
</evidence>
<dbReference type="GO" id="GO:0005576">
    <property type="term" value="C:extracellular region"/>
    <property type="evidence" value="ECO:0007669"/>
    <property type="project" value="UniProtKB-SubCell"/>
</dbReference>
<organism evidence="11 12">
    <name type="scientific">Oedothorax gibbosus</name>
    <dbReference type="NCBI Taxonomy" id="931172"/>
    <lineage>
        <taxon>Eukaryota</taxon>
        <taxon>Metazoa</taxon>
        <taxon>Ecdysozoa</taxon>
        <taxon>Arthropoda</taxon>
        <taxon>Chelicerata</taxon>
        <taxon>Arachnida</taxon>
        <taxon>Araneae</taxon>
        <taxon>Araneomorphae</taxon>
        <taxon>Entelegynae</taxon>
        <taxon>Araneoidea</taxon>
        <taxon>Linyphiidae</taxon>
        <taxon>Erigoninae</taxon>
        <taxon>Oedothorax</taxon>
    </lineage>
</organism>